<dbReference type="EMBL" id="QWGR01000025">
    <property type="protein sequence ID" value="RIJ45454.1"/>
    <property type="molecule type" value="Genomic_DNA"/>
</dbReference>
<dbReference type="OrthoDB" id="9785122at2"/>
<name>A0A399SR97_9BACT</name>
<protein>
    <recommendedName>
        <fullName evidence="3">DUF4595 domain-containing protein</fullName>
    </recommendedName>
</protein>
<dbReference type="Proteomes" id="UP000265926">
    <property type="component" value="Unassembled WGS sequence"/>
</dbReference>
<evidence type="ECO:0000313" key="2">
    <source>
        <dbReference type="Proteomes" id="UP000265926"/>
    </source>
</evidence>
<dbReference type="RefSeq" id="WP_119440345.1">
    <property type="nucleotide sequence ID" value="NZ_QWGR01000025.1"/>
</dbReference>
<evidence type="ECO:0000313" key="1">
    <source>
        <dbReference type="EMBL" id="RIJ45454.1"/>
    </source>
</evidence>
<reference evidence="1 2" key="1">
    <citation type="submission" date="2018-08" db="EMBL/GenBank/DDBJ databases">
        <title>Pallidiluteibacterium maritimus gen. nov., sp. nov., isolated from coastal sediment.</title>
        <authorList>
            <person name="Zhou L.Y."/>
        </authorList>
    </citation>
    <scope>NUCLEOTIDE SEQUENCE [LARGE SCALE GENOMIC DNA]</scope>
    <source>
        <strain evidence="1 2">XSD2</strain>
    </source>
</reference>
<organism evidence="1 2">
    <name type="scientific">Maribellus luteus</name>
    <dbReference type="NCBI Taxonomy" id="2305463"/>
    <lineage>
        <taxon>Bacteria</taxon>
        <taxon>Pseudomonadati</taxon>
        <taxon>Bacteroidota</taxon>
        <taxon>Bacteroidia</taxon>
        <taxon>Marinilabiliales</taxon>
        <taxon>Prolixibacteraceae</taxon>
        <taxon>Maribellus</taxon>
    </lineage>
</organism>
<comment type="caution">
    <text evidence="1">The sequence shown here is derived from an EMBL/GenBank/DDBJ whole genome shotgun (WGS) entry which is preliminary data.</text>
</comment>
<dbReference type="Gene3D" id="2.180.10.10">
    <property type="entry name" value="RHS repeat-associated core"/>
    <property type="match status" value="1"/>
</dbReference>
<proteinExistence type="predicted"/>
<accession>A0A399SR97</accession>
<gene>
    <name evidence="1" type="ORF">D1614_22980</name>
</gene>
<dbReference type="PROSITE" id="PS51257">
    <property type="entry name" value="PROKAR_LIPOPROTEIN"/>
    <property type="match status" value="1"/>
</dbReference>
<evidence type="ECO:0008006" key="3">
    <source>
        <dbReference type="Google" id="ProtNLM"/>
    </source>
</evidence>
<keyword evidence="2" id="KW-1185">Reference proteome</keyword>
<sequence length="267" mass="30849">MKKLILIVFSGALFLTSCKKDDFTYDYPDVDKLLMSVTRIDGDTEYSTNFKYDNQNRLVEIQTIFPEDLVFSDSFYYNNEGQLFKKVSGDYVTTYSYHSTGLLIEQNVHYKSPDSNNEWNAKTEYRYKNGKISKGIEYSTEGEILHYISYKYDARGNTLEKLVRPADGSDINLIEIKFRYDTKNNPHAVSGLSMLNGYSYMQSADIKQVNNPVYSSYSNLVMSSLPPEYKISYEYNAEGLPVKAVMNNVRFSGQEPVNVVFEYRDME</sequence>
<dbReference type="AlphaFoldDB" id="A0A399SR97"/>